<gene>
    <name evidence="2" type="ORF">Rumeso_02272</name>
</gene>
<dbReference type="PATRIC" id="fig|442562.3.peg.2243"/>
<protein>
    <recommendedName>
        <fullName evidence="1">Putative restriction endonuclease domain-containing protein</fullName>
    </recommendedName>
</protein>
<dbReference type="InterPro" id="IPR008538">
    <property type="entry name" value="Uma2"/>
</dbReference>
<keyword evidence="3" id="KW-1185">Reference proteome</keyword>
<dbReference type="PANTHER" id="PTHR34107:SF4">
    <property type="entry name" value="SLL1222 PROTEIN"/>
    <property type="match status" value="1"/>
</dbReference>
<comment type="caution">
    <text evidence="2">The sequence shown here is derived from an EMBL/GenBank/DDBJ whole genome shotgun (WGS) entry which is preliminary data.</text>
</comment>
<feature type="domain" description="Putative restriction endonuclease" evidence="1">
    <location>
        <begin position="21"/>
        <end position="180"/>
    </location>
</feature>
<dbReference type="InterPro" id="IPR012296">
    <property type="entry name" value="Nuclease_put_TT1808"/>
</dbReference>
<name>A0A017HPM6_9RHOB</name>
<reference evidence="2 3" key="1">
    <citation type="submission" date="2013-02" db="EMBL/GenBank/DDBJ databases">
        <authorList>
            <person name="Fiebig A."/>
            <person name="Goeker M."/>
            <person name="Klenk H.-P.P."/>
        </authorList>
    </citation>
    <scope>NUCLEOTIDE SEQUENCE [LARGE SCALE GENOMIC DNA]</scope>
    <source>
        <strain evidence="2 3">DSM 19309</strain>
    </source>
</reference>
<dbReference type="Gene3D" id="3.90.1570.10">
    <property type="entry name" value="tt1808, chain A"/>
    <property type="match status" value="1"/>
</dbReference>
<organism evidence="2 3">
    <name type="scientific">Rubellimicrobium mesophilum DSM 19309</name>
    <dbReference type="NCBI Taxonomy" id="442562"/>
    <lineage>
        <taxon>Bacteria</taxon>
        <taxon>Pseudomonadati</taxon>
        <taxon>Pseudomonadota</taxon>
        <taxon>Alphaproteobacteria</taxon>
        <taxon>Rhodobacterales</taxon>
        <taxon>Roseobacteraceae</taxon>
        <taxon>Rubellimicrobium</taxon>
    </lineage>
</organism>
<dbReference type="SUPFAM" id="SSF52980">
    <property type="entry name" value="Restriction endonuclease-like"/>
    <property type="match status" value="1"/>
</dbReference>
<evidence type="ECO:0000313" key="2">
    <source>
        <dbReference type="EMBL" id="EYD76083.1"/>
    </source>
</evidence>
<dbReference type="Pfam" id="PF05685">
    <property type="entry name" value="Uma2"/>
    <property type="match status" value="1"/>
</dbReference>
<dbReference type="AlphaFoldDB" id="A0A017HPM6"/>
<dbReference type="EMBL" id="AOSK01000059">
    <property type="protein sequence ID" value="EYD76083.1"/>
    <property type="molecule type" value="Genomic_DNA"/>
</dbReference>
<dbReference type="PANTHER" id="PTHR34107">
    <property type="entry name" value="SLL0198 PROTEIN-RELATED"/>
    <property type="match status" value="1"/>
</dbReference>
<evidence type="ECO:0000313" key="3">
    <source>
        <dbReference type="Proteomes" id="UP000019666"/>
    </source>
</evidence>
<dbReference type="RefSeq" id="WP_037278964.1">
    <property type="nucleotide sequence ID" value="NZ_KK088559.1"/>
</dbReference>
<dbReference type="CDD" id="cd06260">
    <property type="entry name" value="DUF820-like"/>
    <property type="match status" value="1"/>
</dbReference>
<proteinExistence type="predicted"/>
<accession>A0A017HPM6</accession>
<dbReference type="Proteomes" id="UP000019666">
    <property type="component" value="Unassembled WGS sequence"/>
</dbReference>
<dbReference type="STRING" id="442562.Rumeso_02272"/>
<evidence type="ECO:0000259" key="1">
    <source>
        <dbReference type="Pfam" id="PF05685"/>
    </source>
</evidence>
<sequence length="189" mass="21105">MNAPRPAPTRPATYRDVLDAPPNMVAEIVHGALHLHPRPASRHALAASGLGVEIGAPFHRGRGGPGGWWIILEPELHLGGDVLVPDLAGWRRERMPEYPDAPWFDLAPDWVSEVLSPSTRKIDLTDKREVYSREEVRHLWFVDPLARTLEAFALRDGSWSLLGALRDDDPVRLPPFEAVEFPLGALWPD</sequence>
<dbReference type="InterPro" id="IPR011335">
    <property type="entry name" value="Restrct_endonuc-II-like"/>
</dbReference>
<dbReference type="OrthoDB" id="461333at2"/>
<dbReference type="HOGENOM" id="CLU_076312_1_0_5"/>